<dbReference type="GO" id="GO:0005737">
    <property type="term" value="C:cytoplasm"/>
    <property type="evidence" value="ECO:0007669"/>
    <property type="project" value="TreeGrafter"/>
</dbReference>
<dbReference type="STRING" id="177439.DP2297"/>
<feature type="domain" description="Metallo-beta-lactamase" evidence="1">
    <location>
        <begin position="124"/>
        <end position="320"/>
    </location>
</feature>
<keyword evidence="3" id="KW-1185">Reference proteome</keyword>
<dbReference type="InterPro" id="IPR001279">
    <property type="entry name" value="Metallo-B-lactamas"/>
</dbReference>
<reference evidence="3" key="1">
    <citation type="journal article" date="2004" name="Environ. Microbiol.">
        <title>The genome of Desulfotalea psychrophila, a sulfate-reducing bacterium from permanently cold Arctic sediments.</title>
        <authorList>
            <person name="Rabus R."/>
            <person name="Ruepp A."/>
            <person name="Frickey T."/>
            <person name="Rattei T."/>
            <person name="Fartmann B."/>
            <person name="Stark M."/>
            <person name="Bauer M."/>
            <person name="Zibat A."/>
            <person name="Lombardot T."/>
            <person name="Becker I."/>
            <person name="Amann J."/>
            <person name="Gellner K."/>
            <person name="Teeling H."/>
            <person name="Leuschner W.D."/>
            <person name="Gloeckner F.-O."/>
            <person name="Lupas A.N."/>
            <person name="Amann R."/>
            <person name="Klenk H.-P."/>
        </authorList>
    </citation>
    <scope>NUCLEOTIDE SEQUENCE [LARGE SCALE GENOMIC DNA]</scope>
    <source>
        <strain evidence="3">DSM 12343 / LSv54</strain>
    </source>
</reference>
<dbReference type="SUPFAM" id="SSF56281">
    <property type="entry name" value="Metallo-hydrolase/oxidoreductase"/>
    <property type="match status" value="1"/>
</dbReference>
<name>Q6AKU9_DESPS</name>
<dbReference type="Pfam" id="PF12706">
    <property type="entry name" value="Lactamase_B_2"/>
    <property type="match status" value="1"/>
</dbReference>
<dbReference type="HOGENOM" id="CLU_020884_1_1_7"/>
<proteinExistence type="predicted"/>
<gene>
    <name evidence="2" type="ordered locus">DP2297</name>
</gene>
<dbReference type="KEGG" id="dps:DP2297"/>
<sequence>MSARLLGVAHRTMKNLLTIIGAALFLILTLGYSVMPAESNDETMGRAPHHTTYGFQNYPPVQTAAPKGLPFYLRRLWSSIFLPSIPNGHWVPEAEAMKSLSSIGGDRITWLGHASFLIRVSGKTILTDPFLTEFASPLSWAGPRRFAGAGIPMDRLPPIDIIIVSHDHYDHLDDESVRCLDKDKIEVVVPLGLKSFFSERGYGRVTELDWNESIALGELTLTALPAIHNSGRSIKNRNQTLWASWLIESSTKKMLFVGDTGYSETIFKLIGRQYGPLDYAILPIGAYAPRKLMRMSHINPEEAVTVGNEIRAFTLIASHWGTIGLSDEPTWEPPKRFSRAGLDNGLSEERLWIMKIGETRPLGQSGLSQGLKKTGDVLPK</sequence>
<dbReference type="Proteomes" id="UP000000602">
    <property type="component" value="Chromosome"/>
</dbReference>
<protein>
    <recommendedName>
        <fullName evidence="1">Metallo-beta-lactamase domain-containing protein</fullName>
    </recommendedName>
</protein>
<organism evidence="2 3">
    <name type="scientific">Desulfotalea psychrophila (strain LSv54 / DSM 12343)</name>
    <dbReference type="NCBI Taxonomy" id="177439"/>
    <lineage>
        <taxon>Bacteria</taxon>
        <taxon>Pseudomonadati</taxon>
        <taxon>Thermodesulfobacteriota</taxon>
        <taxon>Desulfobulbia</taxon>
        <taxon>Desulfobulbales</taxon>
        <taxon>Desulfocapsaceae</taxon>
        <taxon>Desulfotalea</taxon>
    </lineage>
</organism>
<dbReference type="EMBL" id="CR522870">
    <property type="protein sequence ID" value="CAG37026.1"/>
    <property type="molecule type" value="Genomic_DNA"/>
</dbReference>
<evidence type="ECO:0000259" key="1">
    <source>
        <dbReference type="Pfam" id="PF12706"/>
    </source>
</evidence>
<dbReference type="AlphaFoldDB" id="Q6AKU9"/>
<dbReference type="InterPro" id="IPR036866">
    <property type="entry name" value="RibonucZ/Hydroxyglut_hydro"/>
</dbReference>
<dbReference type="PANTHER" id="PTHR15032">
    <property type="entry name" value="N-ACYL-PHOSPHATIDYLETHANOLAMINE-HYDROLYZING PHOSPHOLIPASE D"/>
    <property type="match status" value="1"/>
</dbReference>
<dbReference type="eggNOG" id="COG2220">
    <property type="taxonomic scope" value="Bacteria"/>
</dbReference>
<dbReference type="PANTHER" id="PTHR15032:SF4">
    <property type="entry name" value="N-ACYL-PHOSPHATIDYLETHANOLAMINE-HYDROLYZING PHOSPHOLIPASE D"/>
    <property type="match status" value="1"/>
</dbReference>
<dbReference type="Gene3D" id="3.60.15.10">
    <property type="entry name" value="Ribonuclease Z/Hydroxyacylglutathione hydrolase-like"/>
    <property type="match status" value="1"/>
</dbReference>
<evidence type="ECO:0000313" key="2">
    <source>
        <dbReference type="EMBL" id="CAG37026.1"/>
    </source>
</evidence>
<evidence type="ECO:0000313" key="3">
    <source>
        <dbReference type="Proteomes" id="UP000000602"/>
    </source>
</evidence>
<accession>Q6AKU9</accession>